<dbReference type="PANTHER" id="PTHR15139">
    <property type="entry name" value="TUBULIN FOLDING COFACTOR C"/>
    <property type="match status" value="1"/>
</dbReference>
<dbReference type="VEuPathDB" id="FungiDB:CAGL0H00913g"/>
<gene>
    <name evidence="2" type="ORF">AO440_001938</name>
</gene>
<evidence type="ECO:0000313" key="2">
    <source>
        <dbReference type="EMBL" id="KTA99108.1"/>
    </source>
</evidence>
<dbReference type="GO" id="GO:0005737">
    <property type="term" value="C:cytoplasm"/>
    <property type="evidence" value="ECO:0007669"/>
    <property type="project" value="TreeGrafter"/>
</dbReference>
<dbReference type="Gene3D" id="2.160.20.70">
    <property type="match status" value="1"/>
</dbReference>
<organism evidence="2 3">
    <name type="scientific">Candida glabrata</name>
    <name type="common">Yeast</name>
    <name type="synonym">Torulopsis glabrata</name>
    <dbReference type="NCBI Taxonomy" id="5478"/>
    <lineage>
        <taxon>Eukaryota</taxon>
        <taxon>Fungi</taxon>
        <taxon>Dikarya</taxon>
        <taxon>Ascomycota</taxon>
        <taxon>Saccharomycotina</taxon>
        <taxon>Saccharomycetes</taxon>
        <taxon>Saccharomycetales</taxon>
        <taxon>Saccharomycetaceae</taxon>
        <taxon>Nakaseomyces</taxon>
    </lineage>
</organism>
<dbReference type="InterPro" id="IPR016098">
    <property type="entry name" value="CAP/MinC_C"/>
</dbReference>
<dbReference type="Proteomes" id="UP000054886">
    <property type="component" value="Unassembled WGS sequence"/>
</dbReference>
<dbReference type="GO" id="GO:0007023">
    <property type="term" value="P:post-chaperonin tubulin folding pathway"/>
    <property type="evidence" value="ECO:0007669"/>
    <property type="project" value="InterPro"/>
</dbReference>
<dbReference type="PANTHER" id="PTHR15139:SF0">
    <property type="entry name" value="TUBULIN-SPECIFIC CHAPERONE C"/>
    <property type="match status" value="1"/>
</dbReference>
<dbReference type="EMBL" id="LLZZ01000148">
    <property type="protein sequence ID" value="KTA99108.1"/>
    <property type="molecule type" value="Genomic_DNA"/>
</dbReference>
<dbReference type="AlphaFoldDB" id="A0A0W0C814"/>
<dbReference type="VEuPathDB" id="FungiDB:GVI51_H00715"/>
<evidence type="ECO:0000313" key="3">
    <source>
        <dbReference type="Proteomes" id="UP000054886"/>
    </source>
</evidence>
<sequence length="314" mass="35239">MKSHQPNGPHLCMEWHISKGLATEPAVCCGVVVQPEMDITQQLRRLEDTAEEAQEQWLAELDCAYAQFNERIADLTKYDREKCKRQFDALFAWRNSGGGSGGGSGQGPHGQRLRFRFKHTPRLKTSTEAPAGDPAARSTPPLQHVDAVLELSEMQMKRVFNLDRLDRCVVLYDGASNDAMSAFSMAHARNTVVSLNIPQMQGSIFVTDCEHTTLLIRLRFGEKVQIRLHNLVNCQIQVEPADNTASAQTVIIEDCDEVTFHSTAQDLIAIRNFNVFKAHTDKPPYKWGPPLPDQDQDPIKLREAYIAAERGIVM</sequence>
<evidence type="ECO:0000259" key="1">
    <source>
        <dbReference type="PROSITE" id="PS51329"/>
    </source>
</evidence>
<comment type="caution">
    <text evidence="2">The sequence shown here is derived from an EMBL/GenBank/DDBJ whole genome shotgun (WGS) entry which is preliminary data.</text>
</comment>
<name>A0A0W0C814_CANGB</name>
<dbReference type="GO" id="GO:0007021">
    <property type="term" value="P:tubulin complex assembly"/>
    <property type="evidence" value="ECO:0007669"/>
    <property type="project" value="TreeGrafter"/>
</dbReference>
<dbReference type="PROSITE" id="PS51329">
    <property type="entry name" value="C_CAP_COFACTOR_C"/>
    <property type="match status" value="1"/>
</dbReference>
<dbReference type="VEuPathDB" id="FungiDB:GWK60_H00715"/>
<dbReference type="VEuPathDB" id="FungiDB:B1J91_H00913g"/>
<reference evidence="2 3" key="1">
    <citation type="submission" date="2015-10" db="EMBL/GenBank/DDBJ databases">
        <title>Draft genomes sequences of Candida glabrata isolates 1A, 1B, 2A, 2B, 3A and 3B.</title>
        <authorList>
            <person name="Haavelsrud O.E."/>
            <person name="Gaustad P."/>
        </authorList>
    </citation>
    <scope>NUCLEOTIDE SEQUENCE [LARGE SCALE GENOMIC DNA]</scope>
    <source>
        <strain evidence="2">910700640</strain>
    </source>
</reference>
<proteinExistence type="predicted"/>
<feature type="domain" description="C-CAP/cofactor C-like" evidence="1">
    <location>
        <begin position="121"/>
        <end position="287"/>
    </location>
</feature>
<accession>A0A0W0C814</accession>
<protein>
    <submittedName>
        <fullName evidence="2">Tubulin-specific chaperone C</fullName>
    </submittedName>
</protein>
<dbReference type="InterPro" id="IPR027684">
    <property type="entry name" value="TBCC"/>
</dbReference>
<dbReference type="InterPro" id="IPR017901">
    <property type="entry name" value="C-CAP_CF_C-like"/>
</dbReference>